<comment type="similarity">
    <text evidence="1 4">Belongs to the glycosyl hydrolase 31 family.</text>
</comment>
<feature type="domain" description="Glycoside hydrolase family 31 TIM barrel" evidence="5">
    <location>
        <begin position="154"/>
        <end position="513"/>
    </location>
</feature>
<dbReference type="PANTHER" id="PTHR22762">
    <property type="entry name" value="ALPHA-GLUCOSIDASE"/>
    <property type="match status" value="1"/>
</dbReference>
<keyword evidence="8" id="KW-1185">Reference proteome</keyword>
<dbReference type="SUPFAM" id="SSF51445">
    <property type="entry name" value="(Trans)glycosidases"/>
    <property type="match status" value="1"/>
</dbReference>
<sequence>MIFKYRRGNPIKTDSTVMYIESNNELDFFNKIIKDKKILFDIDENTFVYGLGGSNRGINKIGYTYTSYCSDDPVHTEDKTSLYAAQNFFVIKNKKDIFGIFIDSPSKITYDVGFTEIDKFNIEIESEDYDIYYIKSKTILDIVKEFRKLVGRSYIPPRWAFGYGQSRWGYMNEEDIIRVYDKHYENNIGLDMIYLDIDYMDNFKDFTINKERFPDLEKLVKNLKNKNVRLIPIIDAGVKIEKGYDVYEEGVKKGYFCKDEKGNDFVGSVWPGLVHFPDFLNKDAREWFGMKYKYLIDKGIEGFWNDMNEPAIFFTDRGIENMFSKIEKYRGKKDIGVFDLWEMKDSFMEMNNSDLDYKKMYHNLDGNIINHYNVHNLYGYNMTRSAGEMIEKISPEERKLLFSRASFIGMHRYGGIWTGDNFSWWSHILLSMQQMVGLNMCGFMYIGSDIGGFSGNCSEDLMMRWLEFATFTPLMRNHSAIGTRNQELYQYKNINKLSSIIDIRYRLLPYIYSTFMKCVLRDEMYFKPLAFEFDDEISIRIDDQLLIGDEIMIAPVYKANQNGRIVYLPEEMKMVKFKESNVLCEEILEKGHHYIKTELDEFCIFIRKGKKIPYANIAKNESEVNFDVFNFLGYDNATYEYYNDNGIVREVSEKYIKTI</sequence>
<evidence type="ECO:0000313" key="7">
    <source>
        <dbReference type="EMBL" id="NYV27604.1"/>
    </source>
</evidence>
<comment type="caution">
    <text evidence="7">The sequence shown here is derived from an EMBL/GenBank/DDBJ whole genome shotgun (WGS) entry which is preliminary data.</text>
</comment>
<dbReference type="CDD" id="cd14752">
    <property type="entry name" value="GH31_N"/>
    <property type="match status" value="1"/>
</dbReference>
<dbReference type="Gene3D" id="3.20.20.80">
    <property type="entry name" value="Glycosidases"/>
    <property type="match status" value="1"/>
</dbReference>
<dbReference type="InterPro" id="IPR017853">
    <property type="entry name" value="GH"/>
</dbReference>
<feature type="domain" description="Glycosyl hydrolase family 31 C-terminal" evidence="6">
    <location>
        <begin position="524"/>
        <end position="610"/>
    </location>
</feature>
<evidence type="ECO:0000313" key="8">
    <source>
        <dbReference type="Proteomes" id="UP000526184"/>
    </source>
</evidence>
<dbReference type="InterPro" id="IPR011013">
    <property type="entry name" value="Gal_mutarotase_sf_dom"/>
</dbReference>
<dbReference type="Proteomes" id="UP000526184">
    <property type="component" value="Unassembled WGS sequence"/>
</dbReference>
<protein>
    <submittedName>
        <fullName evidence="7">Alpha-glucosidase</fullName>
    </submittedName>
</protein>
<dbReference type="SUPFAM" id="SSF74650">
    <property type="entry name" value="Galactose mutarotase-like"/>
    <property type="match status" value="1"/>
</dbReference>
<evidence type="ECO:0000256" key="2">
    <source>
        <dbReference type="ARBA" id="ARBA00022801"/>
    </source>
</evidence>
<dbReference type="InterPro" id="IPR000322">
    <property type="entry name" value="Glyco_hydro_31_TIM"/>
</dbReference>
<dbReference type="Gene3D" id="2.60.40.1760">
    <property type="entry name" value="glycosyl hydrolase (family 31)"/>
    <property type="match status" value="1"/>
</dbReference>
<dbReference type="PROSITE" id="PS00129">
    <property type="entry name" value="GLYCOSYL_HYDROL_F31_1"/>
    <property type="match status" value="1"/>
</dbReference>
<gene>
    <name evidence="7" type="ORF">HP397_02010</name>
</gene>
<dbReference type="Gene3D" id="2.60.40.4040">
    <property type="match status" value="1"/>
</dbReference>
<dbReference type="SUPFAM" id="SSF51011">
    <property type="entry name" value="Glycosyl hydrolase domain"/>
    <property type="match status" value="1"/>
</dbReference>
<dbReference type="InterPro" id="IPR048395">
    <property type="entry name" value="Glyco_hydro_31_C"/>
</dbReference>
<name>A0A7Z0T864_9FUSO</name>
<dbReference type="GO" id="GO:0004553">
    <property type="term" value="F:hydrolase activity, hydrolyzing O-glycosyl compounds"/>
    <property type="evidence" value="ECO:0007669"/>
    <property type="project" value="InterPro"/>
</dbReference>
<evidence type="ECO:0000256" key="3">
    <source>
        <dbReference type="ARBA" id="ARBA00023295"/>
    </source>
</evidence>
<keyword evidence="3 4" id="KW-0326">Glycosidase</keyword>
<accession>A0A7Z0T864</accession>
<dbReference type="GO" id="GO:0030246">
    <property type="term" value="F:carbohydrate binding"/>
    <property type="evidence" value="ECO:0007669"/>
    <property type="project" value="InterPro"/>
</dbReference>
<evidence type="ECO:0000259" key="6">
    <source>
        <dbReference type="Pfam" id="PF21365"/>
    </source>
</evidence>
<dbReference type="Pfam" id="PF21365">
    <property type="entry name" value="Glyco_hydro_31_3rd"/>
    <property type="match status" value="1"/>
</dbReference>
<reference evidence="7 8" key="1">
    <citation type="submission" date="2020-05" db="EMBL/GenBank/DDBJ databases">
        <title>Streptobacillus felis strain LHL191014123.</title>
        <authorList>
            <person name="Fawzy A."/>
            <person name="Rau J."/>
            <person name="Risse K."/>
            <person name="Schauerte N."/>
            <person name="Geiger C."/>
            <person name="Blom J."/>
            <person name="Imirzalioglu C."/>
            <person name="Falgenhauer J."/>
            <person name="Bach A."/>
            <person name="Herden C."/>
            <person name="Eisenberg T."/>
        </authorList>
    </citation>
    <scope>NUCLEOTIDE SEQUENCE [LARGE SCALE GENOMIC DNA]</scope>
    <source>
        <strain evidence="7 8">LHL191014123</strain>
    </source>
</reference>
<evidence type="ECO:0000256" key="1">
    <source>
        <dbReference type="ARBA" id="ARBA00007806"/>
    </source>
</evidence>
<dbReference type="Pfam" id="PF01055">
    <property type="entry name" value="Glyco_hydro_31_2nd"/>
    <property type="match status" value="1"/>
</dbReference>
<dbReference type="EMBL" id="JABMKT010000006">
    <property type="protein sequence ID" value="NYV27604.1"/>
    <property type="molecule type" value="Genomic_DNA"/>
</dbReference>
<keyword evidence="2 4" id="KW-0378">Hydrolase</keyword>
<evidence type="ECO:0000256" key="4">
    <source>
        <dbReference type="RuleBase" id="RU361185"/>
    </source>
</evidence>
<evidence type="ECO:0000259" key="5">
    <source>
        <dbReference type="Pfam" id="PF01055"/>
    </source>
</evidence>
<dbReference type="InterPro" id="IPR030458">
    <property type="entry name" value="Glyco_hydro_31_AS"/>
</dbReference>
<dbReference type="GO" id="GO:0005975">
    <property type="term" value="P:carbohydrate metabolic process"/>
    <property type="evidence" value="ECO:0007669"/>
    <property type="project" value="InterPro"/>
</dbReference>
<dbReference type="PANTHER" id="PTHR22762:SF166">
    <property type="entry name" value="ALPHA-GLUCOSIDASE"/>
    <property type="match status" value="1"/>
</dbReference>
<dbReference type="CDD" id="cd06604">
    <property type="entry name" value="GH31_glucosidase_II_MalA"/>
    <property type="match status" value="1"/>
</dbReference>
<organism evidence="7 8">
    <name type="scientific">Streptobacillus felis</name>
    <dbReference type="NCBI Taxonomy" id="1384509"/>
    <lineage>
        <taxon>Bacteria</taxon>
        <taxon>Fusobacteriati</taxon>
        <taxon>Fusobacteriota</taxon>
        <taxon>Fusobacteriia</taxon>
        <taxon>Fusobacteriales</taxon>
        <taxon>Leptotrichiaceae</taxon>
        <taxon>Streptobacillus</taxon>
    </lineage>
</organism>
<dbReference type="AlphaFoldDB" id="A0A7Z0T864"/>
<dbReference type="RefSeq" id="WP_180135549.1">
    <property type="nucleotide sequence ID" value="NZ_JABMKT010000006.1"/>
</dbReference>
<proteinExistence type="inferred from homology"/>